<sequence length="123" mass="13468">MDSALKFLLLSFATSVACRQLHQLSKNGISSNGFQASGLIDHPGALSCPTYLPSDISASTIGQISTCSHLKWRSSRYSYLVQALADRAPISLFSAYTLRIVIVPYRSFNSSYKVSPERAEDDC</sequence>
<proteinExistence type="predicted"/>
<name>A0A6A5XFN6_9PLEO</name>
<dbReference type="EMBL" id="ML978074">
    <property type="protein sequence ID" value="KAF2011641.1"/>
    <property type="molecule type" value="Genomic_DNA"/>
</dbReference>
<dbReference type="RefSeq" id="XP_033379980.1">
    <property type="nucleotide sequence ID" value="XM_033529038.1"/>
</dbReference>
<organism evidence="2 3">
    <name type="scientific">Aaosphaeria arxii CBS 175.79</name>
    <dbReference type="NCBI Taxonomy" id="1450172"/>
    <lineage>
        <taxon>Eukaryota</taxon>
        <taxon>Fungi</taxon>
        <taxon>Dikarya</taxon>
        <taxon>Ascomycota</taxon>
        <taxon>Pezizomycotina</taxon>
        <taxon>Dothideomycetes</taxon>
        <taxon>Pleosporomycetidae</taxon>
        <taxon>Pleosporales</taxon>
        <taxon>Pleosporales incertae sedis</taxon>
        <taxon>Aaosphaeria</taxon>
    </lineage>
</organism>
<protein>
    <submittedName>
        <fullName evidence="2">Uncharacterized protein</fullName>
    </submittedName>
</protein>
<feature type="signal peptide" evidence="1">
    <location>
        <begin position="1"/>
        <end position="18"/>
    </location>
</feature>
<dbReference type="Proteomes" id="UP000799778">
    <property type="component" value="Unassembled WGS sequence"/>
</dbReference>
<evidence type="ECO:0000313" key="3">
    <source>
        <dbReference type="Proteomes" id="UP000799778"/>
    </source>
</evidence>
<feature type="chain" id="PRO_5025642521" evidence="1">
    <location>
        <begin position="19"/>
        <end position="123"/>
    </location>
</feature>
<dbReference type="PROSITE" id="PS51257">
    <property type="entry name" value="PROKAR_LIPOPROTEIN"/>
    <property type="match status" value="1"/>
</dbReference>
<keyword evidence="1" id="KW-0732">Signal</keyword>
<evidence type="ECO:0000313" key="2">
    <source>
        <dbReference type="EMBL" id="KAF2011641.1"/>
    </source>
</evidence>
<accession>A0A6A5XFN6</accession>
<dbReference type="GeneID" id="54286435"/>
<keyword evidence="3" id="KW-1185">Reference proteome</keyword>
<gene>
    <name evidence="2" type="ORF">BU24DRAFT_426726</name>
</gene>
<dbReference type="AlphaFoldDB" id="A0A6A5XFN6"/>
<reference evidence="2" key="1">
    <citation type="journal article" date="2020" name="Stud. Mycol.">
        <title>101 Dothideomycetes genomes: a test case for predicting lifestyles and emergence of pathogens.</title>
        <authorList>
            <person name="Haridas S."/>
            <person name="Albert R."/>
            <person name="Binder M."/>
            <person name="Bloem J."/>
            <person name="Labutti K."/>
            <person name="Salamov A."/>
            <person name="Andreopoulos B."/>
            <person name="Baker S."/>
            <person name="Barry K."/>
            <person name="Bills G."/>
            <person name="Bluhm B."/>
            <person name="Cannon C."/>
            <person name="Castanera R."/>
            <person name="Culley D."/>
            <person name="Daum C."/>
            <person name="Ezra D."/>
            <person name="Gonzalez J."/>
            <person name="Henrissat B."/>
            <person name="Kuo A."/>
            <person name="Liang C."/>
            <person name="Lipzen A."/>
            <person name="Lutzoni F."/>
            <person name="Magnuson J."/>
            <person name="Mondo S."/>
            <person name="Nolan M."/>
            <person name="Ohm R."/>
            <person name="Pangilinan J."/>
            <person name="Park H.-J."/>
            <person name="Ramirez L."/>
            <person name="Alfaro M."/>
            <person name="Sun H."/>
            <person name="Tritt A."/>
            <person name="Yoshinaga Y."/>
            <person name="Zwiers L.-H."/>
            <person name="Turgeon B."/>
            <person name="Goodwin S."/>
            <person name="Spatafora J."/>
            <person name="Crous P."/>
            <person name="Grigoriev I."/>
        </authorList>
    </citation>
    <scope>NUCLEOTIDE SEQUENCE</scope>
    <source>
        <strain evidence="2">CBS 175.79</strain>
    </source>
</reference>
<evidence type="ECO:0000256" key="1">
    <source>
        <dbReference type="SAM" id="SignalP"/>
    </source>
</evidence>